<reference evidence="1 2" key="1">
    <citation type="submission" date="2016-06" db="EMBL/GenBank/DDBJ databases">
        <title>Bacterial characters and pathogenicity of Xenorhabdus hominickii from an entomopathogenic nematode, Steinernema monticolum.</title>
        <authorList>
            <person name="Park Y."/>
            <person name="Kim Y."/>
        </authorList>
    </citation>
    <scope>NUCLEOTIDE SEQUENCE [LARGE SCALE GENOMIC DNA]</scope>
    <source>
        <strain evidence="1 2">ANU1</strain>
    </source>
</reference>
<accession>A0ABM6DU89</accession>
<gene>
    <name evidence="1" type="ORF">A9255_14080</name>
</gene>
<evidence type="ECO:0008006" key="3">
    <source>
        <dbReference type="Google" id="ProtNLM"/>
    </source>
</evidence>
<dbReference type="Proteomes" id="UP000094600">
    <property type="component" value="Chromosome"/>
</dbReference>
<evidence type="ECO:0000313" key="1">
    <source>
        <dbReference type="EMBL" id="AOM41599.1"/>
    </source>
</evidence>
<protein>
    <recommendedName>
        <fullName evidence="3">DUF4105 domain-containing protein</fullName>
    </recommendedName>
</protein>
<organism evidence="1 2">
    <name type="scientific">Xenorhabdus hominickii</name>
    <dbReference type="NCBI Taxonomy" id="351679"/>
    <lineage>
        <taxon>Bacteria</taxon>
        <taxon>Pseudomonadati</taxon>
        <taxon>Pseudomonadota</taxon>
        <taxon>Gammaproteobacteria</taxon>
        <taxon>Enterobacterales</taxon>
        <taxon>Morganellaceae</taxon>
        <taxon>Xenorhabdus</taxon>
    </lineage>
</organism>
<name>A0ABM6DU89_XENHO</name>
<keyword evidence="2" id="KW-1185">Reference proteome</keyword>
<sequence>MQDKKNEMYNVYNGKMYANSRMVHSYNFIYKNCSTIVARNIKSRWGRACINPIKIKGYAKNIYWTPKDIAQLCNEQRINNMAVKVRGLDCSDKLKLSFKALIGLR</sequence>
<evidence type="ECO:0000313" key="2">
    <source>
        <dbReference type="Proteomes" id="UP000094600"/>
    </source>
</evidence>
<proteinExistence type="predicted"/>
<dbReference type="EMBL" id="CP016176">
    <property type="protein sequence ID" value="AOM41599.1"/>
    <property type="molecule type" value="Genomic_DNA"/>
</dbReference>